<proteinExistence type="predicted"/>
<dbReference type="EMBL" id="RBIN01000008">
    <property type="protein sequence ID" value="RKQ96936.1"/>
    <property type="molecule type" value="Genomic_DNA"/>
</dbReference>
<comment type="caution">
    <text evidence="3">The sequence shown here is derived from an EMBL/GenBank/DDBJ whole genome shotgun (WGS) entry which is preliminary data.</text>
</comment>
<dbReference type="OrthoDB" id="9767863at2"/>
<keyword evidence="1" id="KW-0812">Transmembrane</keyword>
<name>A0A420WU21_9GAMM</name>
<dbReference type="GO" id="GO:0016020">
    <property type="term" value="C:membrane"/>
    <property type="evidence" value="ECO:0007669"/>
    <property type="project" value="TreeGrafter"/>
</dbReference>
<dbReference type="InterPro" id="IPR050879">
    <property type="entry name" value="Acyltransferase_3"/>
</dbReference>
<organism evidence="3 4">
    <name type="scientific">Kushneria sinocarnis</name>
    <dbReference type="NCBI Taxonomy" id="595502"/>
    <lineage>
        <taxon>Bacteria</taxon>
        <taxon>Pseudomonadati</taxon>
        <taxon>Pseudomonadota</taxon>
        <taxon>Gammaproteobacteria</taxon>
        <taxon>Oceanospirillales</taxon>
        <taxon>Halomonadaceae</taxon>
        <taxon>Kushneria</taxon>
    </lineage>
</organism>
<feature type="transmembrane region" description="Helical" evidence="1">
    <location>
        <begin position="213"/>
        <end position="230"/>
    </location>
</feature>
<feature type="transmembrane region" description="Helical" evidence="1">
    <location>
        <begin position="126"/>
        <end position="148"/>
    </location>
</feature>
<feature type="transmembrane region" description="Helical" evidence="1">
    <location>
        <begin position="160"/>
        <end position="177"/>
    </location>
</feature>
<dbReference type="PANTHER" id="PTHR23028:SF53">
    <property type="entry name" value="ACYL_TRANSF_3 DOMAIN-CONTAINING PROTEIN"/>
    <property type="match status" value="1"/>
</dbReference>
<dbReference type="AlphaFoldDB" id="A0A420WU21"/>
<reference evidence="3 4" key="1">
    <citation type="submission" date="2018-10" db="EMBL/GenBank/DDBJ databases">
        <title>Genomic Encyclopedia of Type Strains, Phase IV (KMG-IV): sequencing the most valuable type-strain genomes for metagenomic binning, comparative biology and taxonomic classification.</title>
        <authorList>
            <person name="Goeker M."/>
        </authorList>
    </citation>
    <scope>NUCLEOTIDE SEQUENCE [LARGE SCALE GENOMIC DNA]</scope>
    <source>
        <strain evidence="3 4">DSM 23229</strain>
    </source>
</reference>
<feature type="transmembrane region" description="Helical" evidence="1">
    <location>
        <begin position="82"/>
        <end position="106"/>
    </location>
</feature>
<evidence type="ECO:0000259" key="2">
    <source>
        <dbReference type="Pfam" id="PF01757"/>
    </source>
</evidence>
<evidence type="ECO:0000313" key="4">
    <source>
        <dbReference type="Proteomes" id="UP000281975"/>
    </source>
</evidence>
<accession>A0A420WU21</accession>
<sequence>MLISVQALRALAAWMVVCHHVMQVFFGFDASTWLGYMLSTRGQMGVDIFFIISGFVIYITTQGRDIGSGRFLWSRLARVAPAYWLCTLITAVMIWLGHDLMPVYGVDWQSLLMSLAFIPHENPADFGYYPVLPVGWTLNFEMLFYSLFALACTLPSRFRAITVTLLVVVVCPVLALNTPLSSFYANPVIYEFLLGIGVGILYRRGWLNPTGHYWPALLAALAAMATMLCFADRHPWRLLVWGAPAAVLVAALIRLEPLFRGQHWLRKLGDQSYSVYLIHIIVLWTGHRVLYEHYDWDLLATLVPCIALIGLLSWASFEWIETRLSRWLKRQLPVARLSRSQSR</sequence>
<feature type="transmembrane region" description="Helical" evidence="1">
    <location>
        <begin position="236"/>
        <end position="253"/>
    </location>
</feature>
<feature type="transmembrane region" description="Helical" evidence="1">
    <location>
        <begin position="42"/>
        <end position="61"/>
    </location>
</feature>
<feature type="transmembrane region" description="Helical" evidence="1">
    <location>
        <begin position="296"/>
        <end position="320"/>
    </location>
</feature>
<dbReference type="RefSeq" id="WP_121173708.1">
    <property type="nucleotide sequence ID" value="NZ_RBIN01000008.1"/>
</dbReference>
<keyword evidence="4" id="KW-1185">Reference proteome</keyword>
<dbReference type="Proteomes" id="UP000281975">
    <property type="component" value="Unassembled WGS sequence"/>
</dbReference>
<dbReference type="GO" id="GO:0016747">
    <property type="term" value="F:acyltransferase activity, transferring groups other than amino-acyl groups"/>
    <property type="evidence" value="ECO:0007669"/>
    <property type="project" value="InterPro"/>
</dbReference>
<evidence type="ECO:0000256" key="1">
    <source>
        <dbReference type="SAM" id="Phobius"/>
    </source>
</evidence>
<gene>
    <name evidence="3" type="ORF">C7446_2797</name>
</gene>
<keyword evidence="1" id="KW-0472">Membrane</keyword>
<dbReference type="PANTHER" id="PTHR23028">
    <property type="entry name" value="ACETYLTRANSFERASE"/>
    <property type="match status" value="1"/>
</dbReference>
<feature type="domain" description="Acyltransferase 3" evidence="2">
    <location>
        <begin position="4"/>
        <end position="311"/>
    </location>
</feature>
<dbReference type="Pfam" id="PF01757">
    <property type="entry name" value="Acyl_transf_3"/>
    <property type="match status" value="1"/>
</dbReference>
<evidence type="ECO:0000313" key="3">
    <source>
        <dbReference type="EMBL" id="RKQ96936.1"/>
    </source>
</evidence>
<protein>
    <submittedName>
        <fullName evidence="3">Peptidoglycan/LPS O-acetylase OafA/YrhL</fullName>
    </submittedName>
</protein>
<dbReference type="InterPro" id="IPR002656">
    <property type="entry name" value="Acyl_transf_3_dom"/>
</dbReference>
<dbReference type="GO" id="GO:0000271">
    <property type="term" value="P:polysaccharide biosynthetic process"/>
    <property type="evidence" value="ECO:0007669"/>
    <property type="project" value="TreeGrafter"/>
</dbReference>
<keyword evidence="1" id="KW-1133">Transmembrane helix</keyword>